<dbReference type="AlphaFoldDB" id="A0A7M1AZE9"/>
<keyword evidence="2" id="KW-0732">Signal</keyword>
<feature type="chain" id="PRO_5032730862" evidence="2">
    <location>
        <begin position="21"/>
        <end position="108"/>
    </location>
</feature>
<gene>
    <name evidence="4" type="ORF">FJR45_02240</name>
</gene>
<dbReference type="EMBL" id="CP041235">
    <property type="protein sequence ID" value="QOP42831.1"/>
    <property type="molecule type" value="Genomic_DNA"/>
</dbReference>
<feature type="domain" description="EF-hand" evidence="3">
    <location>
        <begin position="32"/>
        <end position="58"/>
    </location>
</feature>
<dbReference type="SUPFAM" id="SSF47473">
    <property type="entry name" value="EF-hand"/>
    <property type="match status" value="1"/>
</dbReference>
<dbReference type="CDD" id="cd00051">
    <property type="entry name" value="EFh"/>
    <property type="match status" value="1"/>
</dbReference>
<proteinExistence type="predicted"/>
<reference evidence="4 5" key="1">
    <citation type="submission" date="2019-06" db="EMBL/GenBank/DDBJ databases">
        <title>Sulfurimonas gotlandica sp. nov., a chemoautotrophic and psychrotolerant epsilonproteobacterium isolated from a pelagic redoxcline, and an emended description of the genus Sulfurimonas.</title>
        <authorList>
            <person name="Wang S."/>
            <person name="Jiang L."/>
            <person name="Shao Z."/>
        </authorList>
    </citation>
    <scope>NUCLEOTIDE SEQUENCE [LARGE SCALE GENOMIC DNA]</scope>
    <source>
        <strain evidence="4 5">S2-6</strain>
    </source>
</reference>
<organism evidence="4 5">
    <name type="scientific">Sulfurimonas sediminis</name>
    <dbReference type="NCBI Taxonomy" id="2590020"/>
    <lineage>
        <taxon>Bacteria</taxon>
        <taxon>Pseudomonadati</taxon>
        <taxon>Campylobacterota</taxon>
        <taxon>Epsilonproteobacteria</taxon>
        <taxon>Campylobacterales</taxon>
        <taxon>Sulfurimonadaceae</taxon>
        <taxon>Sulfurimonas</taxon>
    </lineage>
</organism>
<evidence type="ECO:0000313" key="5">
    <source>
        <dbReference type="Proteomes" id="UP000593719"/>
    </source>
</evidence>
<dbReference type="Gene3D" id="1.10.238.10">
    <property type="entry name" value="EF-hand"/>
    <property type="match status" value="1"/>
</dbReference>
<dbReference type="InterPro" id="IPR011992">
    <property type="entry name" value="EF-hand-dom_pair"/>
</dbReference>
<dbReference type="Proteomes" id="UP000593719">
    <property type="component" value="Chromosome"/>
</dbReference>
<accession>A0A7M1AZE9</accession>
<dbReference type="InterPro" id="IPR018247">
    <property type="entry name" value="EF_Hand_1_Ca_BS"/>
</dbReference>
<name>A0A7M1AZE9_9BACT</name>
<feature type="domain" description="EF-hand" evidence="3">
    <location>
        <begin position="75"/>
        <end position="101"/>
    </location>
</feature>
<protein>
    <submittedName>
        <fullName evidence="4">EF-hand domain-containing protein</fullName>
    </submittedName>
</protein>
<evidence type="ECO:0000259" key="3">
    <source>
        <dbReference type="PROSITE" id="PS50222"/>
    </source>
</evidence>
<dbReference type="RefSeq" id="WP_193151157.1">
    <property type="nucleotide sequence ID" value="NZ_CP041235.1"/>
</dbReference>
<dbReference type="KEGG" id="ssei:FJR45_02240"/>
<dbReference type="GO" id="GO:0005509">
    <property type="term" value="F:calcium ion binding"/>
    <property type="evidence" value="ECO:0007669"/>
    <property type="project" value="InterPro"/>
</dbReference>
<dbReference type="Pfam" id="PF13499">
    <property type="entry name" value="EF-hand_7"/>
    <property type="match status" value="1"/>
</dbReference>
<feature type="region of interest" description="Disordered" evidence="1">
    <location>
        <begin position="59"/>
        <end position="108"/>
    </location>
</feature>
<evidence type="ECO:0000256" key="2">
    <source>
        <dbReference type="SAM" id="SignalP"/>
    </source>
</evidence>
<evidence type="ECO:0000313" key="4">
    <source>
        <dbReference type="EMBL" id="QOP42831.1"/>
    </source>
</evidence>
<feature type="compositionally biased region" description="Polar residues" evidence="1">
    <location>
        <begin position="86"/>
        <end position="95"/>
    </location>
</feature>
<keyword evidence="5" id="KW-1185">Reference proteome</keyword>
<sequence length="108" mass="11666">MKTKILAVAGIFLASVSLLAVGPGRGMNQSSFTTFDVNGDGVITQQEFMDVRAEKQAARSAQGYPMRNAANAPTFESIDTNGDGKITQTEFSNFRATRMRGRGQGMNR</sequence>
<feature type="signal peptide" evidence="2">
    <location>
        <begin position="1"/>
        <end position="20"/>
    </location>
</feature>
<evidence type="ECO:0000256" key="1">
    <source>
        <dbReference type="SAM" id="MobiDB-lite"/>
    </source>
</evidence>
<dbReference type="InterPro" id="IPR002048">
    <property type="entry name" value="EF_hand_dom"/>
</dbReference>
<dbReference type="PROSITE" id="PS00018">
    <property type="entry name" value="EF_HAND_1"/>
    <property type="match status" value="2"/>
</dbReference>
<dbReference type="PROSITE" id="PS50222">
    <property type="entry name" value="EF_HAND_2"/>
    <property type="match status" value="2"/>
</dbReference>